<organism evidence="1 2">
    <name type="scientific">Hygrophoropsis aurantiaca</name>
    <dbReference type="NCBI Taxonomy" id="72124"/>
    <lineage>
        <taxon>Eukaryota</taxon>
        <taxon>Fungi</taxon>
        <taxon>Dikarya</taxon>
        <taxon>Basidiomycota</taxon>
        <taxon>Agaricomycotina</taxon>
        <taxon>Agaricomycetes</taxon>
        <taxon>Agaricomycetidae</taxon>
        <taxon>Boletales</taxon>
        <taxon>Coniophorineae</taxon>
        <taxon>Hygrophoropsidaceae</taxon>
        <taxon>Hygrophoropsis</taxon>
    </lineage>
</organism>
<evidence type="ECO:0000313" key="1">
    <source>
        <dbReference type="EMBL" id="KAH7912928.1"/>
    </source>
</evidence>
<proteinExistence type="predicted"/>
<gene>
    <name evidence="1" type="ORF">BJ138DRAFT_1147097</name>
</gene>
<comment type="caution">
    <text evidence="1">The sequence shown here is derived from an EMBL/GenBank/DDBJ whole genome shotgun (WGS) entry which is preliminary data.</text>
</comment>
<dbReference type="EMBL" id="MU267640">
    <property type="protein sequence ID" value="KAH7912928.1"/>
    <property type="molecule type" value="Genomic_DNA"/>
</dbReference>
<keyword evidence="2" id="KW-1185">Reference proteome</keyword>
<reference evidence="1" key="1">
    <citation type="journal article" date="2021" name="New Phytol.">
        <title>Evolutionary innovations through gain and loss of genes in the ectomycorrhizal Boletales.</title>
        <authorList>
            <person name="Wu G."/>
            <person name="Miyauchi S."/>
            <person name="Morin E."/>
            <person name="Kuo A."/>
            <person name="Drula E."/>
            <person name="Varga T."/>
            <person name="Kohler A."/>
            <person name="Feng B."/>
            <person name="Cao Y."/>
            <person name="Lipzen A."/>
            <person name="Daum C."/>
            <person name="Hundley H."/>
            <person name="Pangilinan J."/>
            <person name="Johnson J."/>
            <person name="Barry K."/>
            <person name="LaButti K."/>
            <person name="Ng V."/>
            <person name="Ahrendt S."/>
            <person name="Min B."/>
            <person name="Choi I.G."/>
            <person name="Park H."/>
            <person name="Plett J.M."/>
            <person name="Magnuson J."/>
            <person name="Spatafora J.W."/>
            <person name="Nagy L.G."/>
            <person name="Henrissat B."/>
            <person name="Grigoriev I.V."/>
            <person name="Yang Z.L."/>
            <person name="Xu J."/>
            <person name="Martin F.M."/>
        </authorList>
    </citation>
    <scope>NUCLEOTIDE SEQUENCE</scope>
    <source>
        <strain evidence="1">ATCC 28755</strain>
    </source>
</reference>
<name>A0ACB8AJM0_9AGAM</name>
<accession>A0ACB8AJM0</accession>
<protein>
    <submittedName>
        <fullName evidence="1">Uncharacterized protein</fullName>
    </submittedName>
</protein>
<sequence>MSTSAPFAFVPRKVARPSATKSVPLPPFPKPKLSTEGNANDEQHVQIVDKGKAKASESQKKTSLDEDIANLIAISLSNYSLWINPELRRQLDESLSKDEEDAGFLPLSDIISLAFVRQNLDKDVSETVISKALRSNTIDILEVRMLVSEPSRSTWYAQRKATKKEVGSYEVRRKDWQTMLEQPSRDFTRSQWNERTIYLENLPSRYRTIPGIARFIKGLFSDLGGKCPSMIQNIVLPPHHLDQPGDTPKCKGFGLVTLLYQDDCGALLKSWPWNRRLIPNDRGSVEGDECDEVIEARKFGLRVLTMAQWEKLNSEYVNYRHQLVDALIDSRSEQPEDQGDTTGVENDVSVQDQEYPQSSSGDSACLTTISSRYPLNCLVFVRNIHPETNKTTLRSLFITAFKTLSIENSAINYVDFTKGMDSCYLRLRSPIYSEILVKYFRDHLAVQTRGLDDVGRVPDASDNAIELELIQGKKEELYWDKVPEKVQKQAVEAMVKERDSLTNDTQIPDHGKRKKRKYDHRLTS</sequence>
<dbReference type="Proteomes" id="UP000790377">
    <property type="component" value="Unassembled WGS sequence"/>
</dbReference>
<evidence type="ECO:0000313" key="2">
    <source>
        <dbReference type="Proteomes" id="UP000790377"/>
    </source>
</evidence>